<reference evidence="3" key="1">
    <citation type="journal article" date="2019" name="Int. J. Syst. Evol. Microbiol.">
        <title>The Global Catalogue of Microorganisms (GCM) 10K type strain sequencing project: providing services to taxonomists for standard genome sequencing and annotation.</title>
        <authorList>
            <consortium name="The Broad Institute Genomics Platform"/>
            <consortium name="The Broad Institute Genome Sequencing Center for Infectious Disease"/>
            <person name="Wu L."/>
            <person name="Ma J."/>
        </authorList>
    </citation>
    <scope>NUCLEOTIDE SEQUENCE [LARGE SCALE GENOMIC DNA]</scope>
    <source>
        <strain evidence="3">CCM 7526</strain>
    </source>
</reference>
<feature type="domain" description="CHAT" evidence="1">
    <location>
        <begin position="806"/>
        <end position="1106"/>
    </location>
</feature>
<dbReference type="Proteomes" id="UP001597183">
    <property type="component" value="Unassembled WGS sequence"/>
</dbReference>
<protein>
    <submittedName>
        <fullName evidence="2">CHAT domain-containing protein</fullName>
    </submittedName>
</protein>
<sequence length="1107" mass="119214">MNIVTPIDLPWTCPQCDAAQRSAWPAVLSLEDDPSWYRLFQSVALECADCGERTMPDMPVVILAEKVNGVSPIFALLPMPPDESGPQGAAEYLGRYLHPEVVRRAVPVHWPDTADEFGEPFLACLLRREYVADQLALMSDRAPIFEGLSRLMLVGSAAETRAVLSEHPILCGPRTPQALAEYFDRLPALDGGNPLWEAMTTFLTEIRADTDEAALAASVARFAAARGAAVHAMADAGRRHVHWLAEHSHEAGAEWDRIAREADALLGFGGAEKERAELLAIVGTTLLKRPSRTPDDVERAIGYLEEGRELALAIGDAKTANAATTDLVIGLAMCVGSHRPTDLSRAADLAAEVMEYHRAEGDDRRFAQAATNRAVILMRSADGATSQSRAVLEQAAALCREALPLRPRESDPLGWSYTAANLALILQRLAEDQPADHHSALREAIGLLRGVCGTFTACGDHQAATQSTLDFAQALLELAQRIHTAGREQSAILAVERSGVVIPVSEADLDLRFLHLAVKNPARYGIESIAPELQRIIAAAPEGEAAELLAEASAVAQDGVRQAEEFGDTEFRGRFAELAAQIDELRLGRTEQLIESFRRARSLIDPDVTPAAARRMAAELGALLCDHRRWAEARDAYADCLSLQQIELRGVTGRDARLQVVESFPMAARAAAYAAERTGDLADALTTLERTRLQAFEAMVGESGPGRVGLLRWDSPTMADIGRAATLDRPLLYAWNTPAGGAMVLVSKDTTGAVVTRSFPAAASSSDFVAMIYRLDDQSQGLMTAQAGGADLTGPIAEIADALGELMQPIVDAVVADGHDQLAIVPCGPLAVTPWAAAVITDPVSGRRCPVVDVLTLTTAPSAAALLLSRRRVGNSRRKPTDGAVVVLADPERPGLSPLRGARLEADTIARELPGRTVLLKGTAATVSALTGYIEDCWILHLACHGSNRLDESENMRLFLSDGDLTLDAITELPRLDTRLVVLSACQTGHADITRLPDSMVGLPVAFLAAGSAAVVSSLWPVDDLATALLIGRMYQELADMVRIGGTDDVPLALRRAQRWLRDLTADEVPDRLRLARDLCVVPETSYGDDRPFREPYYWAGFSVTGW</sequence>
<keyword evidence="3" id="KW-1185">Reference proteome</keyword>
<evidence type="ECO:0000313" key="3">
    <source>
        <dbReference type="Proteomes" id="UP001597183"/>
    </source>
</evidence>
<dbReference type="RefSeq" id="WP_317795746.1">
    <property type="nucleotide sequence ID" value="NZ_AP028461.1"/>
</dbReference>
<accession>A0ABW4AUV1</accession>
<dbReference type="Pfam" id="PF12770">
    <property type="entry name" value="CHAT"/>
    <property type="match status" value="1"/>
</dbReference>
<name>A0ABW4AUV1_9ACTN</name>
<organism evidence="2 3">
    <name type="scientific">Actinoplanes sichuanensis</name>
    <dbReference type="NCBI Taxonomy" id="512349"/>
    <lineage>
        <taxon>Bacteria</taxon>
        <taxon>Bacillati</taxon>
        <taxon>Actinomycetota</taxon>
        <taxon>Actinomycetes</taxon>
        <taxon>Micromonosporales</taxon>
        <taxon>Micromonosporaceae</taxon>
        <taxon>Actinoplanes</taxon>
    </lineage>
</organism>
<evidence type="ECO:0000259" key="1">
    <source>
        <dbReference type="Pfam" id="PF12770"/>
    </source>
</evidence>
<evidence type="ECO:0000313" key="2">
    <source>
        <dbReference type="EMBL" id="MFD1374363.1"/>
    </source>
</evidence>
<proteinExistence type="predicted"/>
<dbReference type="InterPro" id="IPR024983">
    <property type="entry name" value="CHAT_dom"/>
</dbReference>
<comment type="caution">
    <text evidence="2">The sequence shown here is derived from an EMBL/GenBank/DDBJ whole genome shotgun (WGS) entry which is preliminary data.</text>
</comment>
<dbReference type="EMBL" id="JBHTMK010000082">
    <property type="protein sequence ID" value="MFD1374363.1"/>
    <property type="molecule type" value="Genomic_DNA"/>
</dbReference>
<gene>
    <name evidence="2" type="ORF">ACFQ5G_54310</name>
</gene>